<dbReference type="InterPro" id="IPR007138">
    <property type="entry name" value="ABM_dom"/>
</dbReference>
<name>A0A250X9H2_9CHLO</name>
<dbReference type="PANTHER" id="PTHR40624">
    <property type="entry name" value="BIOSYNTHESIS MONOOXYGENASE, PUTATIVE (AFU_ORTHOLOGUE AFUA_1G12025)-RELATED"/>
    <property type="match status" value="1"/>
</dbReference>
<accession>A0A250X9H2</accession>
<evidence type="ECO:0000313" key="3">
    <source>
        <dbReference type="Proteomes" id="UP000232323"/>
    </source>
</evidence>
<proteinExistence type="predicted"/>
<comment type="caution">
    <text evidence="2">The sequence shown here is derived from an EMBL/GenBank/DDBJ whole genome shotgun (WGS) entry which is preliminary data.</text>
</comment>
<organism evidence="2 3">
    <name type="scientific">Chlamydomonas eustigma</name>
    <dbReference type="NCBI Taxonomy" id="1157962"/>
    <lineage>
        <taxon>Eukaryota</taxon>
        <taxon>Viridiplantae</taxon>
        <taxon>Chlorophyta</taxon>
        <taxon>core chlorophytes</taxon>
        <taxon>Chlorophyceae</taxon>
        <taxon>CS clade</taxon>
        <taxon>Chlamydomonadales</taxon>
        <taxon>Chlamydomonadaceae</taxon>
        <taxon>Chlamydomonas</taxon>
    </lineage>
</organism>
<sequence>MSSNQVYVVVVTGKLKEGQMPQFIENFKPLAQHVQENEEGALTYQLSTGGDDPNDLCIYERYISKEYLENVHWQSAPFKQFGAKNAADGIHWELKQVIKYYETEVGFMSK</sequence>
<dbReference type="PANTHER" id="PTHR40624:SF1">
    <property type="entry name" value="BIOSYNTHESIS MONOOXYGENASE, PUTATIVE (AFU_ORTHOLOGUE AFUA_1G12025)-RELATED"/>
    <property type="match status" value="1"/>
</dbReference>
<gene>
    <name evidence="2" type="ORF">CEUSTIGMA_g7184.t1</name>
</gene>
<dbReference type="OrthoDB" id="10011777at2759"/>
<reference evidence="2 3" key="1">
    <citation type="submission" date="2017-08" db="EMBL/GenBank/DDBJ databases">
        <title>Acidophilic green algal genome provides insights into adaptation to an acidic environment.</title>
        <authorList>
            <person name="Hirooka S."/>
            <person name="Hirose Y."/>
            <person name="Kanesaki Y."/>
            <person name="Higuchi S."/>
            <person name="Fujiwara T."/>
            <person name="Onuma R."/>
            <person name="Era A."/>
            <person name="Ohbayashi R."/>
            <person name="Uzuka A."/>
            <person name="Nozaki H."/>
            <person name="Yoshikawa H."/>
            <person name="Miyagishima S.Y."/>
        </authorList>
    </citation>
    <scope>NUCLEOTIDE SEQUENCE [LARGE SCALE GENOMIC DNA]</scope>
    <source>
        <strain evidence="2 3">NIES-2499</strain>
    </source>
</reference>
<dbReference type="Pfam" id="PF03992">
    <property type="entry name" value="ABM"/>
    <property type="match status" value="1"/>
</dbReference>
<dbReference type="InterPro" id="IPR011008">
    <property type="entry name" value="Dimeric_a/b-barrel"/>
</dbReference>
<evidence type="ECO:0000313" key="2">
    <source>
        <dbReference type="EMBL" id="GAX79743.1"/>
    </source>
</evidence>
<evidence type="ECO:0000259" key="1">
    <source>
        <dbReference type="PROSITE" id="PS51725"/>
    </source>
</evidence>
<dbReference type="PROSITE" id="PS51725">
    <property type="entry name" value="ABM"/>
    <property type="match status" value="1"/>
</dbReference>
<dbReference type="Gene3D" id="3.30.70.100">
    <property type="match status" value="1"/>
</dbReference>
<dbReference type="AlphaFoldDB" id="A0A250X9H2"/>
<keyword evidence="3" id="KW-1185">Reference proteome</keyword>
<dbReference type="Proteomes" id="UP000232323">
    <property type="component" value="Unassembled WGS sequence"/>
</dbReference>
<protein>
    <recommendedName>
        <fullName evidence="1">ABM domain-containing protein</fullName>
    </recommendedName>
</protein>
<dbReference type="SUPFAM" id="SSF54909">
    <property type="entry name" value="Dimeric alpha+beta barrel"/>
    <property type="match status" value="1"/>
</dbReference>
<dbReference type="EMBL" id="BEGY01000045">
    <property type="protein sequence ID" value="GAX79743.1"/>
    <property type="molecule type" value="Genomic_DNA"/>
</dbReference>
<feature type="domain" description="ABM" evidence="1">
    <location>
        <begin position="7"/>
        <end position="98"/>
    </location>
</feature>